<feature type="transmembrane region" description="Helical" evidence="1">
    <location>
        <begin position="12"/>
        <end position="29"/>
    </location>
</feature>
<keyword evidence="1" id="KW-1133">Transmembrane helix</keyword>
<keyword evidence="3" id="KW-1185">Reference proteome</keyword>
<proteinExistence type="predicted"/>
<sequence>MSTNLDRSQLCGGLDINVIVFLMSLVVVVDDSASHIRERVKETTGYLKRGRFRCHNQGRFGIPFSLKQDVRCSGTRTSYENDIKIVLQQESVTEFGTSLKYR</sequence>
<accession>A0ABU6QJZ2</accession>
<comment type="caution">
    <text evidence="2">The sequence shown here is derived from an EMBL/GenBank/DDBJ whole genome shotgun (WGS) entry which is preliminary data.</text>
</comment>
<dbReference type="EMBL" id="JASCZI010000500">
    <property type="protein sequence ID" value="MED6112128.1"/>
    <property type="molecule type" value="Genomic_DNA"/>
</dbReference>
<organism evidence="2 3">
    <name type="scientific">Stylosanthes scabra</name>
    <dbReference type="NCBI Taxonomy" id="79078"/>
    <lineage>
        <taxon>Eukaryota</taxon>
        <taxon>Viridiplantae</taxon>
        <taxon>Streptophyta</taxon>
        <taxon>Embryophyta</taxon>
        <taxon>Tracheophyta</taxon>
        <taxon>Spermatophyta</taxon>
        <taxon>Magnoliopsida</taxon>
        <taxon>eudicotyledons</taxon>
        <taxon>Gunneridae</taxon>
        <taxon>Pentapetalae</taxon>
        <taxon>rosids</taxon>
        <taxon>fabids</taxon>
        <taxon>Fabales</taxon>
        <taxon>Fabaceae</taxon>
        <taxon>Papilionoideae</taxon>
        <taxon>50 kb inversion clade</taxon>
        <taxon>dalbergioids sensu lato</taxon>
        <taxon>Dalbergieae</taxon>
        <taxon>Pterocarpus clade</taxon>
        <taxon>Stylosanthes</taxon>
    </lineage>
</organism>
<evidence type="ECO:0000256" key="1">
    <source>
        <dbReference type="SAM" id="Phobius"/>
    </source>
</evidence>
<protein>
    <submittedName>
        <fullName evidence="2">Uncharacterized protein</fullName>
    </submittedName>
</protein>
<dbReference type="Proteomes" id="UP001341840">
    <property type="component" value="Unassembled WGS sequence"/>
</dbReference>
<keyword evidence="1" id="KW-0472">Membrane</keyword>
<name>A0ABU6QJZ2_9FABA</name>
<keyword evidence="1" id="KW-0812">Transmembrane</keyword>
<evidence type="ECO:0000313" key="2">
    <source>
        <dbReference type="EMBL" id="MED6112128.1"/>
    </source>
</evidence>
<feature type="non-terminal residue" evidence="2">
    <location>
        <position position="102"/>
    </location>
</feature>
<reference evidence="2 3" key="1">
    <citation type="journal article" date="2023" name="Plants (Basel)">
        <title>Bridging the Gap: Combining Genomics and Transcriptomics Approaches to Understand Stylosanthes scabra, an Orphan Legume from the Brazilian Caatinga.</title>
        <authorList>
            <person name="Ferreira-Neto J.R.C."/>
            <person name="da Silva M.D."/>
            <person name="Binneck E."/>
            <person name="de Melo N.F."/>
            <person name="da Silva R.H."/>
            <person name="de Melo A.L.T.M."/>
            <person name="Pandolfi V."/>
            <person name="Bustamante F.O."/>
            <person name="Brasileiro-Vidal A.C."/>
            <person name="Benko-Iseppon A.M."/>
        </authorList>
    </citation>
    <scope>NUCLEOTIDE SEQUENCE [LARGE SCALE GENOMIC DNA]</scope>
    <source>
        <tissue evidence="2">Leaves</tissue>
    </source>
</reference>
<gene>
    <name evidence="2" type="ORF">PIB30_058858</name>
</gene>
<evidence type="ECO:0000313" key="3">
    <source>
        <dbReference type="Proteomes" id="UP001341840"/>
    </source>
</evidence>